<protein>
    <submittedName>
        <fullName evidence="1">Uncharacterized protein</fullName>
    </submittedName>
</protein>
<name>A0ABR2I919_9PEZI</name>
<evidence type="ECO:0000313" key="2">
    <source>
        <dbReference type="Proteomes" id="UP001390339"/>
    </source>
</evidence>
<accession>A0ABR2I919</accession>
<organism evidence="1 2">
    <name type="scientific">Apiospora arundinis</name>
    <dbReference type="NCBI Taxonomy" id="335852"/>
    <lineage>
        <taxon>Eukaryota</taxon>
        <taxon>Fungi</taxon>
        <taxon>Dikarya</taxon>
        <taxon>Ascomycota</taxon>
        <taxon>Pezizomycotina</taxon>
        <taxon>Sordariomycetes</taxon>
        <taxon>Xylariomycetidae</taxon>
        <taxon>Amphisphaeriales</taxon>
        <taxon>Apiosporaceae</taxon>
        <taxon>Apiospora</taxon>
    </lineage>
</organism>
<keyword evidence="2" id="KW-1185">Reference proteome</keyword>
<sequence>MALLTGSASEANGSLVAVHPLLSLEFTPSMRKAKTAGIDRSGDKRLRTLYEMVTWSPAQVIY</sequence>
<proteinExistence type="predicted"/>
<evidence type="ECO:0000313" key="1">
    <source>
        <dbReference type="EMBL" id="KAK8859478.1"/>
    </source>
</evidence>
<dbReference type="Proteomes" id="UP001390339">
    <property type="component" value="Unassembled WGS sequence"/>
</dbReference>
<comment type="caution">
    <text evidence="1">The sequence shown here is derived from an EMBL/GenBank/DDBJ whole genome shotgun (WGS) entry which is preliminary data.</text>
</comment>
<dbReference type="EMBL" id="JAPCWZ010000006">
    <property type="protein sequence ID" value="KAK8859478.1"/>
    <property type="molecule type" value="Genomic_DNA"/>
</dbReference>
<reference evidence="1 2" key="1">
    <citation type="journal article" date="2024" name="IMA Fungus">
        <title>Apiospora arundinis, a panoply of carbohydrate-active enzymes and secondary metabolites.</title>
        <authorList>
            <person name="Sorensen T."/>
            <person name="Petersen C."/>
            <person name="Muurmann A.T."/>
            <person name="Christiansen J.V."/>
            <person name="Brundto M.L."/>
            <person name="Overgaard C.K."/>
            <person name="Boysen A.T."/>
            <person name="Wollenberg R.D."/>
            <person name="Larsen T.O."/>
            <person name="Sorensen J.L."/>
            <person name="Nielsen K.L."/>
            <person name="Sondergaard T.E."/>
        </authorList>
    </citation>
    <scope>NUCLEOTIDE SEQUENCE [LARGE SCALE GENOMIC DNA]</scope>
    <source>
        <strain evidence="1 2">AAU 773</strain>
    </source>
</reference>
<gene>
    <name evidence="1" type="ORF">PGQ11_010212</name>
</gene>